<dbReference type="AlphaFoldDB" id="A0AAV3FUZ6"/>
<dbReference type="CDD" id="cd00093">
    <property type="entry name" value="HTH_XRE"/>
    <property type="match status" value="1"/>
</dbReference>
<comment type="caution">
    <text evidence="2">The sequence shown here is derived from an EMBL/GenBank/DDBJ whole genome shotgun (WGS) entry which is preliminary data.</text>
</comment>
<name>A0AAV3FUZ6_STRCB</name>
<accession>A0AAV3FUZ6</accession>
<evidence type="ECO:0000259" key="1">
    <source>
        <dbReference type="PROSITE" id="PS50943"/>
    </source>
</evidence>
<sequence length="85" mass="9853">MKTSSYTRMVFKSKGGVDLKKNKVRGYRNMLGFTQEELGNKLGITKQSYHNKEVGKNSFKDSEKLVFKELLLPLFPDITLEDIFF</sequence>
<dbReference type="InterPro" id="IPR001387">
    <property type="entry name" value="Cro/C1-type_HTH"/>
</dbReference>
<protein>
    <submittedName>
        <fullName evidence="2">Transcriptional regulator, putative</fullName>
    </submittedName>
</protein>
<reference evidence="2 3" key="1">
    <citation type="journal article" date="2012" name="PLoS ONE">
        <title>Gene Repertoire Evolution of Streptococcus pyogenes Inferred from Phylogenomic Analysis with Streptococcus canis and Streptococcus dysgalactiae.</title>
        <authorList>
            <person name="Lefebure T."/>
            <person name="Richards V.P."/>
            <person name="Lang P."/>
            <person name="Pavinski-Bitar P."/>
            <person name="Stanhope M.J."/>
        </authorList>
    </citation>
    <scope>NUCLEOTIDE SEQUENCE [LARGE SCALE GENOMIC DNA]</scope>
    <source>
        <strain evidence="2 3">FSL Z3-227</strain>
    </source>
</reference>
<dbReference type="GO" id="GO:0003677">
    <property type="term" value="F:DNA binding"/>
    <property type="evidence" value="ECO:0007669"/>
    <property type="project" value="InterPro"/>
</dbReference>
<organism evidence="2 3">
    <name type="scientific">Streptococcus canis FSL Z3-227</name>
    <dbReference type="NCBI Taxonomy" id="482234"/>
    <lineage>
        <taxon>Bacteria</taxon>
        <taxon>Bacillati</taxon>
        <taxon>Bacillota</taxon>
        <taxon>Bacilli</taxon>
        <taxon>Lactobacillales</taxon>
        <taxon>Streptococcaceae</taxon>
        <taxon>Streptococcus</taxon>
    </lineage>
</organism>
<gene>
    <name evidence="2" type="ORF">SCAZ3_11165</name>
</gene>
<dbReference type="EMBL" id="AIDX01000001">
    <property type="protein sequence ID" value="EIQ82918.1"/>
    <property type="molecule type" value="Genomic_DNA"/>
</dbReference>
<dbReference type="PROSITE" id="PS50943">
    <property type="entry name" value="HTH_CROC1"/>
    <property type="match status" value="1"/>
</dbReference>
<evidence type="ECO:0000313" key="3">
    <source>
        <dbReference type="Proteomes" id="UP000004423"/>
    </source>
</evidence>
<dbReference type="Proteomes" id="UP000004423">
    <property type="component" value="Unassembled WGS sequence"/>
</dbReference>
<feature type="domain" description="HTH cro/C1-type" evidence="1">
    <location>
        <begin position="24"/>
        <end position="49"/>
    </location>
</feature>
<proteinExistence type="predicted"/>
<dbReference type="InterPro" id="IPR010982">
    <property type="entry name" value="Lambda_DNA-bd_dom_sf"/>
</dbReference>
<dbReference type="Gene3D" id="1.10.260.40">
    <property type="entry name" value="lambda repressor-like DNA-binding domains"/>
    <property type="match status" value="1"/>
</dbReference>
<dbReference type="SUPFAM" id="SSF47413">
    <property type="entry name" value="lambda repressor-like DNA-binding domains"/>
    <property type="match status" value="1"/>
</dbReference>
<evidence type="ECO:0000313" key="2">
    <source>
        <dbReference type="EMBL" id="EIQ82918.1"/>
    </source>
</evidence>